<evidence type="ECO:0000313" key="3">
    <source>
        <dbReference type="Proteomes" id="UP000032180"/>
    </source>
</evidence>
<name>A0A0D9VF70_9ORYZ</name>
<keyword evidence="1" id="KW-0732">Signal</keyword>
<reference evidence="2" key="3">
    <citation type="submission" date="2015-04" db="UniProtKB">
        <authorList>
            <consortium name="EnsemblPlants"/>
        </authorList>
    </citation>
    <scope>IDENTIFICATION</scope>
</reference>
<dbReference type="EnsemblPlants" id="LPERR02G11350.1">
    <property type="protein sequence ID" value="LPERR02G11350.1"/>
    <property type="gene ID" value="LPERR02G11350"/>
</dbReference>
<evidence type="ECO:0000256" key="1">
    <source>
        <dbReference type="SAM" id="SignalP"/>
    </source>
</evidence>
<keyword evidence="3" id="KW-1185">Reference proteome</keyword>
<feature type="signal peptide" evidence="1">
    <location>
        <begin position="1"/>
        <end position="19"/>
    </location>
</feature>
<dbReference type="Proteomes" id="UP000032180">
    <property type="component" value="Chromosome 2"/>
</dbReference>
<dbReference type="eggNOG" id="ENOG502R3R8">
    <property type="taxonomic scope" value="Eukaryota"/>
</dbReference>
<evidence type="ECO:0008006" key="4">
    <source>
        <dbReference type="Google" id="ProtNLM"/>
    </source>
</evidence>
<sequence length="91" mass="9277">MRASQIMLLTLALVLAVLSSSNELAKASAEARITPEANCSPVALMIGDPCTPKVCRSNCLKLGAVRGNCIGGPACNCDFCGPTQSPASAPQ</sequence>
<reference evidence="3" key="2">
    <citation type="submission" date="2013-12" db="EMBL/GenBank/DDBJ databases">
        <authorList>
            <person name="Yu Y."/>
            <person name="Lee S."/>
            <person name="de Baynast K."/>
            <person name="Wissotski M."/>
            <person name="Liu L."/>
            <person name="Talag J."/>
            <person name="Goicoechea J."/>
            <person name="Angelova A."/>
            <person name="Jetty R."/>
            <person name="Kudrna D."/>
            <person name="Golser W."/>
            <person name="Rivera L."/>
            <person name="Zhang J."/>
            <person name="Wing R."/>
        </authorList>
    </citation>
    <scope>NUCLEOTIDE SEQUENCE</scope>
</reference>
<dbReference type="AlphaFoldDB" id="A0A0D9VF70"/>
<accession>A0A0D9VF70</accession>
<organism evidence="2 3">
    <name type="scientific">Leersia perrieri</name>
    <dbReference type="NCBI Taxonomy" id="77586"/>
    <lineage>
        <taxon>Eukaryota</taxon>
        <taxon>Viridiplantae</taxon>
        <taxon>Streptophyta</taxon>
        <taxon>Embryophyta</taxon>
        <taxon>Tracheophyta</taxon>
        <taxon>Spermatophyta</taxon>
        <taxon>Magnoliopsida</taxon>
        <taxon>Liliopsida</taxon>
        <taxon>Poales</taxon>
        <taxon>Poaceae</taxon>
        <taxon>BOP clade</taxon>
        <taxon>Oryzoideae</taxon>
        <taxon>Oryzeae</taxon>
        <taxon>Oryzinae</taxon>
        <taxon>Leersia</taxon>
    </lineage>
</organism>
<proteinExistence type="predicted"/>
<dbReference type="Gramene" id="LPERR02G11350.1">
    <property type="protein sequence ID" value="LPERR02G11350.1"/>
    <property type="gene ID" value="LPERR02G11350"/>
</dbReference>
<dbReference type="HOGENOM" id="CLU_184156_1_0_1"/>
<reference evidence="2 3" key="1">
    <citation type="submission" date="2012-08" db="EMBL/GenBank/DDBJ databases">
        <title>Oryza genome evolution.</title>
        <authorList>
            <person name="Wing R.A."/>
        </authorList>
    </citation>
    <scope>NUCLEOTIDE SEQUENCE</scope>
</reference>
<protein>
    <recommendedName>
        <fullName evidence="4">Knottin scorpion toxin-like domain-containing protein</fullName>
    </recommendedName>
</protein>
<evidence type="ECO:0000313" key="2">
    <source>
        <dbReference type="EnsemblPlants" id="LPERR02G11350.1"/>
    </source>
</evidence>
<feature type="chain" id="PRO_5002347899" description="Knottin scorpion toxin-like domain-containing protein" evidence="1">
    <location>
        <begin position="20"/>
        <end position="91"/>
    </location>
</feature>